<dbReference type="Pfam" id="PF04578">
    <property type="entry name" value="DUF594"/>
    <property type="match status" value="1"/>
</dbReference>
<evidence type="ECO:0000313" key="1">
    <source>
        <dbReference type="EMBL" id="GKV49793.1"/>
    </source>
</evidence>
<dbReference type="EMBL" id="BPVZ01000319">
    <property type="protein sequence ID" value="GKV49793.1"/>
    <property type="molecule type" value="Genomic_DNA"/>
</dbReference>
<name>A0AAV5MIK0_9ROSI</name>
<dbReference type="InterPro" id="IPR007658">
    <property type="entry name" value="DUF594"/>
</dbReference>
<reference evidence="1 2" key="1">
    <citation type="journal article" date="2021" name="Commun. Biol.">
        <title>The genome of Shorea leprosula (Dipterocarpaceae) highlights the ecological relevance of drought in aseasonal tropical rainforests.</title>
        <authorList>
            <person name="Ng K.K.S."/>
            <person name="Kobayashi M.J."/>
            <person name="Fawcett J.A."/>
            <person name="Hatakeyama M."/>
            <person name="Paape T."/>
            <person name="Ng C.H."/>
            <person name="Ang C.C."/>
            <person name="Tnah L.H."/>
            <person name="Lee C.T."/>
            <person name="Nishiyama T."/>
            <person name="Sese J."/>
            <person name="O'Brien M.J."/>
            <person name="Copetti D."/>
            <person name="Mohd Noor M.I."/>
            <person name="Ong R.C."/>
            <person name="Putra M."/>
            <person name="Sireger I.Z."/>
            <person name="Indrioko S."/>
            <person name="Kosugi Y."/>
            <person name="Izuno A."/>
            <person name="Isagi Y."/>
            <person name="Lee S.L."/>
            <person name="Shimizu K.K."/>
        </authorList>
    </citation>
    <scope>NUCLEOTIDE SEQUENCE [LARGE SCALE GENOMIC DNA]</scope>
    <source>
        <strain evidence="1">214</strain>
    </source>
</reference>
<accession>A0AAV5MIK0</accession>
<keyword evidence="2" id="KW-1185">Reference proteome</keyword>
<dbReference type="AlphaFoldDB" id="A0AAV5MIK0"/>
<proteinExistence type="predicted"/>
<organism evidence="1 2">
    <name type="scientific">Rubroshorea leprosula</name>
    <dbReference type="NCBI Taxonomy" id="152421"/>
    <lineage>
        <taxon>Eukaryota</taxon>
        <taxon>Viridiplantae</taxon>
        <taxon>Streptophyta</taxon>
        <taxon>Embryophyta</taxon>
        <taxon>Tracheophyta</taxon>
        <taxon>Spermatophyta</taxon>
        <taxon>Magnoliopsida</taxon>
        <taxon>eudicotyledons</taxon>
        <taxon>Gunneridae</taxon>
        <taxon>Pentapetalae</taxon>
        <taxon>rosids</taxon>
        <taxon>malvids</taxon>
        <taxon>Malvales</taxon>
        <taxon>Dipterocarpaceae</taxon>
        <taxon>Rubroshorea</taxon>
    </lineage>
</organism>
<evidence type="ECO:0000313" key="2">
    <source>
        <dbReference type="Proteomes" id="UP001054252"/>
    </source>
</evidence>
<comment type="caution">
    <text evidence="1">The sequence shown here is derived from an EMBL/GenBank/DDBJ whole genome shotgun (WGS) entry which is preliminary data.</text>
</comment>
<dbReference type="Proteomes" id="UP001054252">
    <property type="component" value="Unassembled WGS sequence"/>
</dbReference>
<sequence length="139" mass="16243">MRPTMMAGVLDNWKDEFKRTSKQTKSIVPWKFFSNERSFAKKVLFGSQEVKVRIEEEEDDEEMKLLSEAVEVARGLEREDGYPWEGIGKVWVQLMCYAATKCRPNVHADQLSKGGELLTFVWLLMSHFGFGTKYRKLRE</sequence>
<dbReference type="PANTHER" id="PTHR31325">
    <property type="entry name" value="OS01G0798800 PROTEIN-RELATED"/>
    <property type="match status" value="1"/>
</dbReference>
<gene>
    <name evidence="1" type="ORF">SLEP1_g56523</name>
</gene>
<protein>
    <submittedName>
        <fullName evidence="1">Uncharacterized protein</fullName>
    </submittedName>
</protein>